<dbReference type="Proteomes" id="UP000192652">
    <property type="component" value="Unassembled WGS sequence"/>
</dbReference>
<organism evidence="5 6">
    <name type="scientific">Xaviernesmea rhizosphaerae</name>
    <dbReference type="NCBI Taxonomy" id="1672749"/>
    <lineage>
        <taxon>Bacteria</taxon>
        <taxon>Pseudomonadati</taxon>
        <taxon>Pseudomonadota</taxon>
        <taxon>Alphaproteobacteria</taxon>
        <taxon>Hyphomicrobiales</taxon>
        <taxon>Rhizobiaceae</taxon>
        <taxon>Rhizobium/Agrobacterium group</taxon>
        <taxon>Xaviernesmea</taxon>
    </lineage>
</organism>
<reference evidence="5 6" key="1">
    <citation type="journal article" date="2017" name="Antonie Van Leeuwenhoek">
        <title>Rhizobium rhizosphaerae sp. nov., a novel species isolated from rice rhizosphere.</title>
        <authorList>
            <person name="Zhao J.J."/>
            <person name="Zhang J."/>
            <person name="Zhang R.J."/>
            <person name="Zhang C.W."/>
            <person name="Yin H.Q."/>
            <person name="Zhang X.X."/>
        </authorList>
    </citation>
    <scope>NUCLEOTIDE SEQUENCE [LARGE SCALE GENOMIC DNA]</scope>
    <source>
        <strain evidence="5 6">RD15</strain>
    </source>
</reference>
<dbReference type="EMBL" id="MSPX01000010">
    <property type="protein sequence ID" value="OQP85949.1"/>
    <property type="molecule type" value="Genomic_DNA"/>
</dbReference>
<dbReference type="InterPro" id="IPR036693">
    <property type="entry name" value="TF_LuxR_autoind-bd_dom_sf"/>
</dbReference>
<evidence type="ECO:0000256" key="1">
    <source>
        <dbReference type="ARBA" id="ARBA00023015"/>
    </source>
</evidence>
<dbReference type="PROSITE" id="PS50043">
    <property type="entry name" value="HTH_LUXR_2"/>
    <property type="match status" value="1"/>
</dbReference>
<dbReference type="RefSeq" id="WP_081176440.1">
    <property type="nucleotide sequence ID" value="NZ_MSPX01000010.1"/>
</dbReference>
<evidence type="ECO:0000313" key="6">
    <source>
        <dbReference type="Proteomes" id="UP000192652"/>
    </source>
</evidence>
<evidence type="ECO:0000256" key="2">
    <source>
        <dbReference type="ARBA" id="ARBA00023125"/>
    </source>
</evidence>
<feature type="domain" description="HTH luxR-type" evidence="4">
    <location>
        <begin position="172"/>
        <end position="237"/>
    </location>
</feature>
<evidence type="ECO:0000259" key="4">
    <source>
        <dbReference type="PROSITE" id="PS50043"/>
    </source>
</evidence>
<dbReference type="PANTHER" id="PTHR44688:SF16">
    <property type="entry name" value="DNA-BINDING TRANSCRIPTIONAL ACTIVATOR DEVR_DOSR"/>
    <property type="match status" value="1"/>
</dbReference>
<dbReference type="SUPFAM" id="SSF46894">
    <property type="entry name" value="C-terminal effector domain of the bipartite response regulators"/>
    <property type="match status" value="1"/>
</dbReference>
<accession>A0ABX3PBV6</accession>
<dbReference type="Pfam" id="PF00196">
    <property type="entry name" value="GerE"/>
    <property type="match status" value="1"/>
</dbReference>
<evidence type="ECO:0000313" key="5">
    <source>
        <dbReference type="EMBL" id="OQP85949.1"/>
    </source>
</evidence>
<keyword evidence="6" id="KW-1185">Reference proteome</keyword>
<keyword evidence="1" id="KW-0805">Transcription regulation</keyword>
<evidence type="ECO:0000256" key="3">
    <source>
        <dbReference type="ARBA" id="ARBA00023163"/>
    </source>
</evidence>
<sequence length="240" mass="27007">MDVTRQDRGALEIASRTEPPTTEADIFTALQSLVMAHRFRHFLVMALPGATVRQLSEVVMMTDWPATLLRRYDAASLFTGSPIIKRLRRSTVPFVFDIGLLPRKDEKSDAALEFFAHARLKRGIYIPVHDARGQCGVVGFGGDREPVSHEEMKILTFTAADLFARLCAIRREQIAGERLSRREIECLSWAAAGKTTLEMAQILNLSEYTINHYLNRASRKLNTVNRVQTVAQAMRAGLIH</sequence>
<proteinExistence type="predicted"/>
<dbReference type="InterPro" id="IPR005143">
    <property type="entry name" value="TF_LuxR_autoind-bd_dom"/>
</dbReference>
<dbReference type="SMART" id="SM00421">
    <property type="entry name" value="HTH_LUXR"/>
    <property type="match status" value="1"/>
</dbReference>
<dbReference type="PRINTS" id="PR00038">
    <property type="entry name" value="HTHLUXR"/>
</dbReference>
<dbReference type="CDD" id="cd06170">
    <property type="entry name" value="LuxR_C_like"/>
    <property type="match status" value="1"/>
</dbReference>
<gene>
    <name evidence="5" type="ORF">BTR14_12710</name>
</gene>
<comment type="caution">
    <text evidence="5">The sequence shown here is derived from an EMBL/GenBank/DDBJ whole genome shotgun (WGS) entry which is preliminary data.</text>
</comment>
<keyword evidence="3" id="KW-0804">Transcription</keyword>
<dbReference type="Gene3D" id="1.10.10.10">
    <property type="entry name" value="Winged helix-like DNA-binding domain superfamily/Winged helix DNA-binding domain"/>
    <property type="match status" value="1"/>
</dbReference>
<name>A0ABX3PBV6_9HYPH</name>
<dbReference type="InterPro" id="IPR000792">
    <property type="entry name" value="Tscrpt_reg_LuxR_C"/>
</dbReference>
<dbReference type="InterPro" id="IPR036388">
    <property type="entry name" value="WH-like_DNA-bd_sf"/>
</dbReference>
<dbReference type="Gene3D" id="3.30.450.80">
    <property type="entry name" value="Transcription factor LuxR-like, autoinducer-binding domain"/>
    <property type="match status" value="1"/>
</dbReference>
<dbReference type="PANTHER" id="PTHR44688">
    <property type="entry name" value="DNA-BINDING TRANSCRIPTIONAL ACTIVATOR DEVR_DOSR"/>
    <property type="match status" value="1"/>
</dbReference>
<protein>
    <submittedName>
        <fullName evidence="5">LuxR family transcriptional regulator</fullName>
    </submittedName>
</protein>
<dbReference type="InterPro" id="IPR016032">
    <property type="entry name" value="Sig_transdc_resp-reg_C-effctor"/>
</dbReference>
<dbReference type="Pfam" id="PF03472">
    <property type="entry name" value="Autoind_bind"/>
    <property type="match status" value="1"/>
</dbReference>
<dbReference type="SUPFAM" id="SSF75516">
    <property type="entry name" value="Pheromone-binding domain of LuxR-like quorum-sensing transcription factors"/>
    <property type="match status" value="1"/>
</dbReference>
<keyword evidence="2" id="KW-0238">DNA-binding</keyword>